<keyword evidence="1" id="KW-0732">Signal</keyword>
<gene>
    <name evidence="2" type="ORF">BU085_06845</name>
</gene>
<reference evidence="2 3" key="1">
    <citation type="journal article" date="2016" name="Front. Microbiol.">
        <title>Comprehensive Phylogenetic Analysis of Bovine Non-aureus Staphylococci Species Based on Whole-Genome Sequencing.</title>
        <authorList>
            <person name="Naushad S."/>
            <person name="Barkema H.W."/>
            <person name="Luby C."/>
            <person name="Condas L.A."/>
            <person name="Nobrega D.B."/>
            <person name="Carson D.A."/>
            <person name="De Buck J."/>
        </authorList>
    </citation>
    <scope>NUCLEOTIDE SEQUENCE [LARGE SCALE GENOMIC DNA]</scope>
    <source>
        <strain evidence="2 3">SNUC 2993</strain>
    </source>
</reference>
<evidence type="ECO:0000313" key="2">
    <source>
        <dbReference type="EMBL" id="PTI50956.1"/>
    </source>
</evidence>
<sequence length="126" mass="14436">MKKILFLVSTCLLCLTLAACGGNGEQKEPSKESKKSDKYEYEYYEVLNDGDEETPNVEIKYKDSKGKSHLEKTTLDHVYEHILSDGNKKPYMIKDGKKIHVYRPPYMMYGDDETEGKAVSKDEVSK</sequence>
<feature type="signal peptide" evidence="1">
    <location>
        <begin position="1"/>
        <end position="21"/>
    </location>
</feature>
<proteinExistence type="predicted"/>
<protein>
    <recommendedName>
        <fullName evidence="4">Lipoprotein</fullName>
    </recommendedName>
</protein>
<evidence type="ECO:0000256" key="1">
    <source>
        <dbReference type="SAM" id="SignalP"/>
    </source>
</evidence>
<organism evidence="2 3">
    <name type="scientific">Staphylococcus warneri</name>
    <dbReference type="NCBI Taxonomy" id="1292"/>
    <lineage>
        <taxon>Bacteria</taxon>
        <taxon>Bacillati</taxon>
        <taxon>Bacillota</taxon>
        <taxon>Bacilli</taxon>
        <taxon>Bacillales</taxon>
        <taxon>Staphylococcaceae</taxon>
        <taxon>Staphylococcus</taxon>
    </lineage>
</organism>
<evidence type="ECO:0008006" key="4">
    <source>
        <dbReference type="Google" id="ProtNLM"/>
    </source>
</evidence>
<dbReference type="PROSITE" id="PS51257">
    <property type="entry name" value="PROKAR_LIPOPROTEIN"/>
    <property type="match status" value="1"/>
</dbReference>
<accession>A0A2T4Q073</accession>
<dbReference type="STRING" id="1194526.A284_11595"/>
<name>A0A2T4Q073_STAWA</name>
<dbReference type="Proteomes" id="UP000240717">
    <property type="component" value="Unassembled WGS sequence"/>
</dbReference>
<comment type="caution">
    <text evidence="2">The sequence shown here is derived from an EMBL/GenBank/DDBJ whole genome shotgun (WGS) entry which is preliminary data.</text>
</comment>
<feature type="chain" id="PRO_5038838262" description="Lipoprotein" evidence="1">
    <location>
        <begin position="22"/>
        <end position="126"/>
    </location>
</feature>
<dbReference type="RefSeq" id="WP_075778695.1">
    <property type="nucleotide sequence ID" value="NZ_JAIBNN010000004.1"/>
</dbReference>
<dbReference type="AlphaFoldDB" id="A0A2T4Q073"/>
<evidence type="ECO:0000313" key="3">
    <source>
        <dbReference type="Proteomes" id="UP000240717"/>
    </source>
</evidence>
<dbReference type="EMBL" id="PZEV01000019">
    <property type="protein sequence ID" value="PTI50956.1"/>
    <property type="molecule type" value="Genomic_DNA"/>
</dbReference>